<feature type="non-terminal residue" evidence="1">
    <location>
        <position position="209"/>
    </location>
</feature>
<accession>A0A7D9J8B9</accession>
<name>A0A7D9J8B9_PARCT</name>
<dbReference type="InterPro" id="IPR043502">
    <property type="entry name" value="DNA/RNA_pol_sf"/>
</dbReference>
<protein>
    <submittedName>
        <fullName evidence="1">Uncharacterized protein</fullName>
    </submittedName>
</protein>
<comment type="caution">
    <text evidence="1">The sequence shown here is derived from an EMBL/GenBank/DDBJ whole genome shotgun (WGS) entry which is preliminary data.</text>
</comment>
<dbReference type="OrthoDB" id="7382669at2759"/>
<evidence type="ECO:0000313" key="2">
    <source>
        <dbReference type="Proteomes" id="UP001152795"/>
    </source>
</evidence>
<proteinExistence type="predicted"/>
<keyword evidence="2" id="KW-1185">Reference proteome</keyword>
<sequence length="209" mass="23402">MDKGLFTGVVMIDLRKAFDVVDHALLLRKLEICGLDFNTLKWFQSYLDGRSQKVCIDGMLSKPLLIESGVPQGSILGPALFLIFINDLPLALANNIGLYADDSTLYASGSTLPEVEEKLKPDLIDVSTWVKDNKMKLHQSKTKYSIICSCQKLANSLSQSLNLTFDGEPITQVKSERVLGVYIDNHLTWSTHIEKLHQKLLKRKAVLAR</sequence>
<dbReference type="Proteomes" id="UP001152795">
    <property type="component" value="Unassembled WGS sequence"/>
</dbReference>
<dbReference type="Pfam" id="PF00078">
    <property type="entry name" value="RVT_1"/>
    <property type="match status" value="1"/>
</dbReference>
<dbReference type="SUPFAM" id="SSF56672">
    <property type="entry name" value="DNA/RNA polymerases"/>
    <property type="match status" value="1"/>
</dbReference>
<dbReference type="AlphaFoldDB" id="A0A7D9J8B9"/>
<reference evidence="1" key="1">
    <citation type="submission" date="2020-04" db="EMBL/GenBank/DDBJ databases">
        <authorList>
            <person name="Alioto T."/>
            <person name="Alioto T."/>
            <person name="Gomez Garrido J."/>
        </authorList>
    </citation>
    <scope>NUCLEOTIDE SEQUENCE</scope>
    <source>
        <strain evidence="1">A484AB</strain>
    </source>
</reference>
<organism evidence="1 2">
    <name type="scientific">Paramuricea clavata</name>
    <name type="common">Red gorgonian</name>
    <name type="synonym">Violescent sea-whip</name>
    <dbReference type="NCBI Taxonomy" id="317549"/>
    <lineage>
        <taxon>Eukaryota</taxon>
        <taxon>Metazoa</taxon>
        <taxon>Cnidaria</taxon>
        <taxon>Anthozoa</taxon>
        <taxon>Octocorallia</taxon>
        <taxon>Malacalcyonacea</taxon>
        <taxon>Plexauridae</taxon>
        <taxon>Paramuricea</taxon>
    </lineage>
</organism>
<dbReference type="PROSITE" id="PS50878">
    <property type="entry name" value="RT_POL"/>
    <property type="match status" value="1"/>
</dbReference>
<dbReference type="InterPro" id="IPR000477">
    <property type="entry name" value="RT_dom"/>
</dbReference>
<gene>
    <name evidence="1" type="ORF">PACLA_8A083324</name>
</gene>
<dbReference type="EMBL" id="CACRXK020012908">
    <property type="protein sequence ID" value="CAB4024229.1"/>
    <property type="molecule type" value="Genomic_DNA"/>
</dbReference>
<dbReference type="PANTHER" id="PTHR33332">
    <property type="entry name" value="REVERSE TRANSCRIPTASE DOMAIN-CONTAINING PROTEIN"/>
    <property type="match status" value="1"/>
</dbReference>
<evidence type="ECO:0000313" key="1">
    <source>
        <dbReference type="EMBL" id="CAB4024229.1"/>
    </source>
</evidence>